<dbReference type="GO" id="GO:0004386">
    <property type="term" value="F:helicase activity"/>
    <property type="evidence" value="ECO:0007669"/>
    <property type="project" value="UniProtKB-KW"/>
</dbReference>
<keyword evidence="3" id="KW-1185">Reference proteome</keyword>
<dbReference type="Gene3D" id="3.40.50.300">
    <property type="entry name" value="P-loop containing nucleotide triphosphate hydrolases"/>
    <property type="match status" value="1"/>
</dbReference>
<evidence type="ECO:0000256" key="1">
    <source>
        <dbReference type="SAM" id="MobiDB-lite"/>
    </source>
</evidence>
<dbReference type="EMBL" id="MN850628">
    <property type="protein sequence ID" value="QHZ59658.1"/>
    <property type="molecule type" value="Genomic_DNA"/>
</dbReference>
<dbReference type="SUPFAM" id="SSF52540">
    <property type="entry name" value="P-loop containing nucleoside triphosphate hydrolases"/>
    <property type="match status" value="1"/>
</dbReference>
<gene>
    <name evidence="2" type="ORF">bob_49</name>
</gene>
<organism evidence="2 3">
    <name type="scientific">Escherichia phage bob</name>
    <dbReference type="NCBI Taxonomy" id="2696386"/>
    <lineage>
        <taxon>Viruses</taxon>
        <taxon>Duplodnaviria</taxon>
        <taxon>Heunggongvirae</taxon>
        <taxon>Uroviricota</taxon>
        <taxon>Caudoviricetes</taxon>
        <taxon>Dhillonvirus</taxon>
        <taxon>Dhillonvirus bob</taxon>
    </lineage>
</organism>
<keyword evidence="2" id="KW-0547">Nucleotide-binding</keyword>
<dbReference type="Proteomes" id="UP000467210">
    <property type="component" value="Segment"/>
</dbReference>
<sequence>MSLIKFAVTRPAKKGEKARAENFRMTTDEFFEFIKDAKEISSVHINKTEDKAEYARRKRKADGIVAYTSDGLRRKTSAVDRSILFFDIDRTDTRTLRRCRKAFIDAGLEHVFHTTTGDRHPLKGGTRCARFLVLTDKPVPAEDLGRVQYALLHQLGLSDVDFDDCTKDTNRLMYLPHQQSVVKCHYGKRARVRRLLRLADKLGVEKEEVRRELTQGDDGVADGILDWCFQAGFEPLSSGRGYEVPCPNEHLHSGEGSTAIMVKDGEIRFKCMHTGNECCSELNRHQHLALRLIGIPDHLNVEPHNMSRKQIAAILPGLDDEEVESCYEHIVDAVGDGDEYGVCTDADLDNEPVALFSKHDPIIEGLVNFKSTWYMAGESNIGKSFYVLGQMASVSAGIPFGGAKVVQSHCFYFDAEGGEASNQRKEALQIKYEHDLDKLHIIDLQSRGWDITSKSGLREVISFINRTANGEPVGLVAFDSLNQTVALRSADAKPFDENNASDMGEVVKALKAIAENTGGSAGVIHHPAKGSNGSRSPRGSGALHGAVDSAFFLEQPDDNQPGQLNLYHEKSRNGIKQAPRGFVLLKCKVKVDLRKSEAFEAHQSTSTGPDFGDVVAGWDVKPIASTPRDETLYLVPVALAPFAIEQAKAAGKAAVKEENAAGPRNEKEKVLYAALEKLMEDNPDHTGFSKSAIVRQAGLAKGGTSKITRTIPDSVNRQLSARLGLRKVAHRRRQSTIWSSAAYSVFIQTHTPEPSMGRRILS</sequence>
<keyword evidence="2" id="KW-0378">Hydrolase</keyword>
<evidence type="ECO:0000313" key="2">
    <source>
        <dbReference type="EMBL" id="QHZ59658.1"/>
    </source>
</evidence>
<keyword evidence="2" id="KW-0067">ATP-binding</keyword>
<reference evidence="3" key="1">
    <citation type="submission" date="2019-12" db="EMBL/GenBank/DDBJ databases">
        <authorList>
            <person name="Olsen N.S."/>
            <person name="Junco L.M.F."/>
            <person name="Kot W."/>
            <person name="Hansen L.H."/>
        </authorList>
    </citation>
    <scope>NUCLEOTIDE SEQUENCE [LARGE SCALE GENOMIC DNA]</scope>
</reference>
<evidence type="ECO:0000313" key="3">
    <source>
        <dbReference type="Proteomes" id="UP000467210"/>
    </source>
</evidence>
<proteinExistence type="predicted"/>
<protein>
    <submittedName>
        <fullName evidence="2">Putative replicative helicase/primease</fullName>
    </submittedName>
</protein>
<name>A0A6C0R0J3_9CAUD</name>
<accession>A0A6C0R0J3</accession>
<dbReference type="InterPro" id="IPR027417">
    <property type="entry name" value="P-loop_NTPase"/>
</dbReference>
<dbReference type="Pfam" id="PF13481">
    <property type="entry name" value="AAA_25"/>
    <property type="match status" value="1"/>
</dbReference>
<keyword evidence="2" id="KW-0347">Helicase</keyword>
<feature type="compositionally biased region" description="Low complexity" evidence="1">
    <location>
        <begin position="530"/>
        <end position="540"/>
    </location>
</feature>
<feature type="region of interest" description="Disordered" evidence="1">
    <location>
        <begin position="521"/>
        <end position="540"/>
    </location>
</feature>